<dbReference type="RefSeq" id="WP_108601630.1">
    <property type="nucleotide sequence ID" value="NZ_CP026604.1"/>
</dbReference>
<dbReference type="Proteomes" id="UP000244441">
    <property type="component" value="Chromosome"/>
</dbReference>
<sequence length="159" mass="17250">MKIGLLIASVICLSSCAQTLLVSAGGGKLASNASLDTSKSVSPSLFAKQVSVAELNDIICATVDTKFGNRWLYMGSNADHDFISTARFLKSRDIYKLPKQALYLAPSFELTSNKTLWQPIVIYTPAKRESSASHWQLSRCVGGKILYPVFDNPKSTTGV</sequence>
<protein>
    <submittedName>
        <fullName evidence="2">Uncharacterized protein</fullName>
    </submittedName>
</protein>
<feature type="signal peptide" evidence="1">
    <location>
        <begin position="1"/>
        <end position="17"/>
    </location>
</feature>
<accession>A0A2S0VMW0</accession>
<proteinExistence type="predicted"/>
<keyword evidence="3" id="KW-1185">Reference proteome</keyword>
<keyword evidence="1" id="KW-0732">Signal</keyword>
<feature type="chain" id="PRO_5015540018" evidence="1">
    <location>
        <begin position="18"/>
        <end position="159"/>
    </location>
</feature>
<gene>
    <name evidence="2" type="ORF">C2869_03485</name>
</gene>
<dbReference type="EMBL" id="CP026604">
    <property type="protein sequence ID" value="AWB65554.1"/>
    <property type="molecule type" value="Genomic_DNA"/>
</dbReference>
<dbReference type="KEGG" id="cate:C2869_03485"/>
<evidence type="ECO:0000313" key="2">
    <source>
        <dbReference type="EMBL" id="AWB65554.1"/>
    </source>
</evidence>
<name>A0A2S0VMW0_9ALTE</name>
<reference evidence="2 3" key="1">
    <citation type="submission" date="2018-01" db="EMBL/GenBank/DDBJ databases">
        <title>Genome sequence of a Cantenovulum-like bacteria.</title>
        <authorList>
            <person name="Tan W.R."/>
            <person name="Lau N.-S."/>
            <person name="Go F."/>
            <person name="Amirul A.-A.A."/>
        </authorList>
    </citation>
    <scope>NUCLEOTIDE SEQUENCE [LARGE SCALE GENOMIC DNA]</scope>
    <source>
        <strain evidence="2 3">CCB-QB4</strain>
    </source>
</reference>
<evidence type="ECO:0000256" key="1">
    <source>
        <dbReference type="SAM" id="SignalP"/>
    </source>
</evidence>
<dbReference type="AlphaFoldDB" id="A0A2S0VMW0"/>
<organism evidence="2 3">
    <name type="scientific">Saccharobesus litoralis</name>
    <dbReference type="NCBI Taxonomy" id="2172099"/>
    <lineage>
        <taxon>Bacteria</taxon>
        <taxon>Pseudomonadati</taxon>
        <taxon>Pseudomonadota</taxon>
        <taxon>Gammaproteobacteria</taxon>
        <taxon>Alteromonadales</taxon>
        <taxon>Alteromonadaceae</taxon>
        <taxon>Saccharobesus</taxon>
    </lineage>
</organism>
<evidence type="ECO:0000313" key="3">
    <source>
        <dbReference type="Proteomes" id="UP000244441"/>
    </source>
</evidence>